<sequence>MGARYYHVAADREMCVCLIGSYWLSIYYLMASSVRLCGREDTYGVDVWHTSVEIKTSISIPRSAVTPNRSINQPPQRQLPKGPSKMFLLMALVQSVLGGVTDFFIGFERMRSSPIQFTSAFPFSAKSCKTGCRPR</sequence>
<evidence type="ECO:0000256" key="1">
    <source>
        <dbReference type="SAM" id="Phobius"/>
    </source>
</evidence>
<accession>A0A6A5QW10</accession>
<dbReference type="Proteomes" id="UP000800096">
    <property type="component" value="Unassembled WGS sequence"/>
</dbReference>
<feature type="transmembrane region" description="Helical" evidence="1">
    <location>
        <begin position="12"/>
        <end position="30"/>
    </location>
</feature>
<reference evidence="2" key="1">
    <citation type="journal article" date="2020" name="Stud. Mycol.">
        <title>101 Dothideomycetes genomes: a test case for predicting lifestyles and emergence of pathogens.</title>
        <authorList>
            <person name="Haridas S."/>
            <person name="Albert R."/>
            <person name="Binder M."/>
            <person name="Bloem J."/>
            <person name="Labutti K."/>
            <person name="Salamov A."/>
            <person name="Andreopoulos B."/>
            <person name="Baker S."/>
            <person name="Barry K."/>
            <person name="Bills G."/>
            <person name="Bluhm B."/>
            <person name="Cannon C."/>
            <person name="Castanera R."/>
            <person name="Culley D."/>
            <person name="Daum C."/>
            <person name="Ezra D."/>
            <person name="Gonzalez J."/>
            <person name="Henrissat B."/>
            <person name="Kuo A."/>
            <person name="Liang C."/>
            <person name="Lipzen A."/>
            <person name="Lutzoni F."/>
            <person name="Magnuson J."/>
            <person name="Mondo S."/>
            <person name="Nolan M."/>
            <person name="Ohm R."/>
            <person name="Pangilinan J."/>
            <person name="Park H.-J."/>
            <person name="Ramirez L."/>
            <person name="Alfaro M."/>
            <person name="Sun H."/>
            <person name="Tritt A."/>
            <person name="Yoshinaga Y."/>
            <person name="Zwiers L.-H."/>
            <person name="Turgeon B."/>
            <person name="Goodwin S."/>
            <person name="Spatafora J."/>
            <person name="Crous P."/>
            <person name="Grigoriev I."/>
        </authorList>
    </citation>
    <scope>NUCLEOTIDE SEQUENCE</scope>
    <source>
        <strain evidence="2">HMLAC05119</strain>
    </source>
</reference>
<gene>
    <name evidence="2" type="ORF">BDU57DRAFT_184954</name>
</gene>
<dbReference type="EMBL" id="ML979134">
    <property type="protein sequence ID" value="KAF1918047.1"/>
    <property type="molecule type" value="Genomic_DNA"/>
</dbReference>
<keyword evidence="3" id="KW-1185">Reference proteome</keyword>
<organism evidence="2 3">
    <name type="scientific">Ampelomyces quisqualis</name>
    <name type="common">Powdery mildew agent</name>
    <dbReference type="NCBI Taxonomy" id="50730"/>
    <lineage>
        <taxon>Eukaryota</taxon>
        <taxon>Fungi</taxon>
        <taxon>Dikarya</taxon>
        <taxon>Ascomycota</taxon>
        <taxon>Pezizomycotina</taxon>
        <taxon>Dothideomycetes</taxon>
        <taxon>Pleosporomycetidae</taxon>
        <taxon>Pleosporales</taxon>
        <taxon>Pleosporineae</taxon>
        <taxon>Phaeosphaeriaceae</taxon>
        <taxon>Ampelomyces</taxon>
    </lineage>
</organism>
<proteinExistence type="predicted"/>
<evidence type="ECO:0000313" key="2">
    <source>
        <dbReference type="EMBL" id="KAF1918047.1"/>
    </source>
</evidence>
<evidence type="ECO:0000313" key="3">
    <source>
        <dbReference type="Proteomes" id="UP000800096"/>
    </source>
</evidence>
<keyword evidence="1" id="KW-1133">Transmembrane helix</keyword>
<dbReference type="AlphaFoldDB" id="A0A6A5QW10"/>
<keyword evidence="1" id="KW-0812">Transmembrane</keyword>
<keyword evidence="1" id="KW-0472">Membrane</keyword>
<feature type="transmembrane region" description="Helical" evidence="1">
    <location>
        <begin position="86"/>
        <end position="107"/>
    </location>
</feature>
<name>A0A6A5QW10_AMPQU</name>
<protein>
    <submittedName>
        <fullName evidence="2">Uncharacterized protein</fullName>
    </submittedName>
</protein>